<gene>
    <name evidence="1" type="ORF">EDM58_08995</name>
</gene>
<evidence type="ECO:0000313" key="1">
    <source>
        <dbReference type="EMBL" id="RNB80953.1"/>
    </source>
</evidence>
<reference evidence="1 2" key="1">
    <citation type="submission" date="2018-10" db="EMBL/GenBank/DDBJ databases">
        <title>Phylogenomics of Brevibacillus.</title>
        <authorList>
            <person name="Dunlap C."/>
        </authorList>
    </citation>
    <scope>NUCLEOTIDE SEQUENCE [LARGE SCALE GENOMIC DNA]</scope>
    <source>
        <strain evidence="1 2">JCM 15085</strain>
    </source>
</reference>
<sequence length="124" mass="13838">MSGRTSKVESLTIISIDQTSVLEIGDSRTVEAASYVLAVQREPAIYYQHEFPFAAYPLFSLPRPLPEPPEPFDITTCQEDNTIRVHRISASILAASAVLQIGSNDCLTLDTRVKNIRHLLREKP</sequence>
<name>A0A3M8CZ13_9BACL</name>
<dbReference type="InterPro" id="IPR024496">
    <property type="entry name" value="Spore_germ_GerPE"/>
</dbReference>
<evidence type="ECO:0000313" key="2">
    <source>
        <dbReference type="Proteomes" id="UP000281915"/>
    </source>
</evidence>
<dbReference type="Pfam" id="PF10970">
    <property type="entry name" value="GerPE"/>
    <property type="match status" value="1"/>
</dbReference>
<protein>
    <submittedName>
        <fullName evidence="1">Spore germination protein GerPE</fullName>
    </submittedName>
</protein>
<dbReference type="RefSeq" id="WP_122913026.1">
    <property type="nucleotide sequence ID" value="NZ_RHHT01000015.1"/>
</dbReference>
<organism evidence="1 2">
    <name type="scientific">Brevibacillus panacihumi</name>
    <dbReference type="NCBI Taxonomy" id="497735"/>
    <lineage>
        <taxon>Bacteria</taxon>
        <taxon>Bacillati</taxon>
        <taxon>Bacillota</taxon>
        <taxon>Bacilli</taxon>
        <taxon>Bacillales</taxon>
        <taxon>Paenibacillaceae</taxon>
        <taxon>Brevibacillus</taxon>
    </lineage>
</organism>
<dbReference type="EMBL" id="RHHT01000015">
    <property type="protein sequence ID" value="RNB80953.1"/>
    <property type="molecule type" value="Genomic_DNA"/>
</dbReference>
<dbReference type="AlphaFoldDB" id="A0A3M8CZ13"/>
<dbReference type="Proteomes" id="UP000281915">
    <property type="component" value="Unassembled WGS sequence"/>
</dbReference>
<accession>A0A3M8CZ13</accession>
<proteinExistence type="predicted"/>
<comment type="caution">
    <text evidence="1">The sequence shown here is derived from an EMBL/GenBank/DDBJ whole genome shotgun (WGS) entry which is preliminary data.</text>
</comment>